<dbReference type="Proteomes" id="UP001057452">
    <property type="component" value="Chromosome 17"/>
</dbReference>
<gene>
    <name evidence="1" type="ORF">KUCAC02_018699</name>
</gene>
<organism evidence="1 2">
    <name type="scientific">Chaenocephalus aceratus</name>
    <name type="common">Blackfin icefish</name>
    <name type="synonym">Chaenichthys aceratus</name>
    <dbReference type="NCBI Taxonomy" id="36190"/>
    <lineage>
        <taxon>Eukaryota</taxon>
        <taxon>Metazoa</taxon>
        <taxon>Chordata</taxon>
        <taxon>Craniata</taxon>
        <taxon>Vertebrata</taxon>
        <taxon>Euteleostomi</taxon>
        <taxon>Actinopterygii</taxon>
        <taxon>Neopterygii</taxon>
        <taxon>Teleostei</taxon>
        <taxon>Neoteleostei</taxon>
        <taxon>Acanthomorphata</taxon>
        <taxon>Eupercaria</taxon>
        <taxon>Perciformes</taxon>
        <taxon>Notothenioidei</taxon>
        <taxon>Channichthyidae</taxon>
        <taxon>Chaenocephalus</taxon>
    </lineage>
</organism>
<accession>A0ACB9WAP6</accession>
<evidence type="ECO:0000313" key="2">
    <source>
        <dbReference type="Proteomes" id="UP001057452"/>
    </source>
</evidence>
<comment type="caution">
    <text evidence="1">The sequence shown here is derived from an EMBL/GenBank/DDBJ whole genome shotgun (WGS) entry which is preliminary data.</text>
</comment>
<reference evidence="1" key="1">
    <citation type="submission" date="2022-05" db="EMBL/GenBank/DDBJ databases">
        <title>Chromosome-level genome of Chaenocephalus aceratus.</title>
        <authorList>
            <person name="Park H."/>
        </authorList>
    </citation>
    <scope>NUCLEOTIDE SEQUENCE</scope>
    <source>
        <strain evidence="1">KU_202001</strain>
    </source>
</reference>
<feature type="non-terminal residue" evidence="1">
    <location>
        <position position="133"/>
    </location>
</feature>
<evidence type="ECO:0000313" key="1">
    <source>
        <dbReference type="EMBL" id="KAI4809839.1"/>
    </source>
</evidence>
<dbReference type="EMBL" id="CM043801">
    <property type="protein sequence ID" value="KAI4809839.1"/>
    <property type="molecule type" value="Genomic_DNA"/>
</dbReference>
<feature type="non-terminal residue" evidence="1">
    <location>
        <position position="1"/>
    </location>
</feature>
<sequence length="133" mass="14465">DVPSPRSEITFPMWRVPEHMQASQRESMAASAVASLIRGLLRCRCALSLVNLDQWELPARSCAADTPLERGNPLAPRQRILTRLDTCTGSASCRATATSTTARFTVTIATGWGYQGFELRKKGAAPRMSVGSL</sequence>
<name>A0ACB9WAP6_CHAAC</name>
<proteinExistence type="predicted"/>
<protein>
    <submittedName>
        <fullName evidence="1">Uncharacterized protein</fullName>
    </submittedName>
</protein>
<keyword evidence="2" id="KW-1185">Reference proteome</keyword>